<dbReference type="PANTHER" id="PTHR24346">
    <property type="entry name" value="MAP/MICROTUBULE AFFINITY-REGULATING KINASE"/>
    <property type="match status" value="1"/>
</dbReference>
<evidence type="ECO:0000256" key="1">
    <source>
        <dbReference type="ARBA" id="ARBA00001946"/>
    </source>
</evidence>
<evidence type="ECO:0000256" key="2">
    <source>
        <dbReference type="ARBA" id="ARBA00006234"/>
    </source>
</evidence>
<keyword evidence="9" id="KW-0418">Kinase</keyword>
<evidence type="ECO:0000256" key="13">
    <source>
        <dbReference type="ARBA" id="ARBA00048679"/>
    </source>
</evidence>
<dbReference type="InterPro" id="IPR017441">
    <property type="entry name" value="Protein_kinase_ATP_BS"/>
</dbReference>
<dbReference type="PROSITE" id="PS00108">
    <property type="entry name" value="PROTEIN_KINASE_ST"/>
    <property type="match status" value="1"/>
</dbReference>
<comment type="cofactor">
    <cofactor evidence="1">
        <name>Mg(2+)</name>
        <dbReference type="ChEBI" id="CHEBI:18420"/>
    </cofactor>
</comment>
<name>A0A9P0GIE9_9CUCU</name>
<feature type="compositionally biased region" description="Low complexity" evidence="15">
    <location>
        <begin position="1112"/>
        <end position="1142"/>
    </location>
</feature>
<feature type="compositionally biased region" description="Basic and acidic residues" evidence="15">
    <location>
        <begin position="1081"/>
        <end position="1092"/>
    </location>
</feature>
<feature type="domain" description="Protein kinase" evidence="16">
    <location>
        <begin position="17"/>
        <end position="268"/>
    </location>
</feature>
<comment type="catalytic activity">
    <reaction evidence="13">
        <text>L-seryl-[protein] + ATP = O-phospho-L-seryl-[protein] + ADP + H(+)</text>
        <dbReference type="Rhea" id="RHEA:17989"/>
        <dbReference type="Rhea" id="RHEA-COMP:9863"/>
        <dbReference type="Rhea" id="RHEA-COMP:11604"/>
        <dbReference type="ChEBI" id="CHEBI:15378"/>
        <dbReference type="ChEBI" id="CHEBI:29999"/>
        <dbReference type="ChEBI" id="CHEBI:30616"/>
        <dbReference type="ChEBI" id="CHEBI:83421"/>
        <dbReference type="ChEBI" id="CHEBI:456216"/>
        <dbReference type="EC" id="2.7.11.1"/>
    </reaction>
</comment>
<keyword evidence="7" id="KW-0479">Metal-binding</keyword>
<evidence type="ECO:0000256" key="12">
    <source>
        <dbReference type="ARBA" id="ARBA00047899"/>
    </source>
</evidence>
<dbReference type="SUPFAM" id="SSF56112">
    <property type="entry name" value="Protein kinase-like (PK-like)"/>
    <property type="match status" value="1"/>
</dbReference>
<dbReference type="InterPro" id="IPR001772">
    <property type="entry name" value="KA1_dom"/>
</dbReference>
<gene>
    <name evidence="18" type="ORF">PSYICH_LOCUS12833</name>
</gene>
<evidence type="ECO:0000256" key="14">
    <source>
        <dbReference type="PROSITE-ProRule" id="PRU10141"/>
    </source>
</evidence>
<feature type="compositionally biased region" description="Polar residues" evidence="15">
    <location>
        <begin position="738"/>
        <end position="753"/>
    </location>
</feature>
<dbReference type="Pfam" id="PF00069">
    <property type="entry name" value="Pkinase"/>
    <property type="match status" value="1"/>
</dbReference>
<keyword evidence="8 14" id="KW-0547">Nucleotide-binding</keyword>
<dbReference type="GO" id="GO:0000226">
    <property type="term" value="P:microtubule cytoskeleton organization"/>
    <property type="evidence" value="ECO:0007669"/>
    <property type="project" value="TreeGrafter"/>
</dbReference>
<keyword evidence="19" id="KW-1185">Reference proteome</keyword>
<sequence>MSGKTYPVDKLVRVGYYELEKTIGKGNFAVVKLATHIVTRTKVAIKIIDKTVLDEENLTKIFRETAILKKLKHPHITRLYQLMETNQTIYMVTEYASKGEIFDHLVAKGRMSEPEAKRIFNQIVSAVSYCHSQGVVHRDLKAENLLLDHNLNIKLADFGFSNQFTTGCLLSTFCGSPPYAAPELFQGLKYDGPKADIWSLGVVLYVLVCGSLPFDGPTLNALRNVVIEGKFRIPYFMSQDCEHLIRHMLVVDSDKRLTIVQILKHRWLADAPPVEDIISEKDLQLNKTVIDHMLQLPNLNQNMIVQSLKSNSFDHIYAIYNLLLDKLHQKTINFQSKVLEQRRVDNQQRSEEQNISEDQLYGKPSKINERSESFNENRLVTQLAGGSDGLNVKQDTQEPFNYRRESFNENCLREMGDEMNDPLKCSNEGASDEVGSPFVSMPTIPAVYLVGEGDSQPLEKYGEVDMDTNDDNYSMAVASTASTSTGYSSYNSSGDKYLTVRRHTVGPGDPAHEQVLETHYMAHPQDPNGARLHPNTNLPLNLTTSAQQNPHYYSGKDPHLLKPPVVLSAAGGFGRRASDGGANLHMAWGGPGSHEQLSMMSTSSSGNPSLSSSGTGTQPLEHAHGLDELAVARYMQSRGNTKRHTMANPEDVHTIHSAPSTGTRVRRTGLLTVTERPVIPPEVVMEVEARMNRNYMPPNLPTRKHSRHKPPLPTVQELQGREQKSLDRFSPVRRGSEGSASGCRTLSPSTQEQRLQRGLSARNSPPRSIPGSPIHQKFMSDQPLRHHMSECTSPVHQFYQGLPETVTMQDLQNFSPSLDPTLGLPPENYQQHSYGPVTYEASNRSLAYSYDSLNRSPLHSSPYTTTSLTSPIGQTVFSQSMGMYSGNNSPILNPHLTPNTSPVFGGYGQASQGTSVSSITQGISGLNTASTGSITQGIPSSNLHLEMRNQQLIDDSKMDTFTPNLPYIGGQAPPQNYLHILNIHGHRSLTNSPISNPGSPGLDMIQEEIPVQSSPKIEQGHPQISVTDVLGSEVTLVAGSDTSEDSMDSLDNQRLQKIPQFIISEPADNSPSITRGIGRKTSQENETKKQEIEAQIVGASGEEFFPRRNSDKSSCYSDDSLSNDSLSIGNQSPSSSSNTQSSHAFDSDIRHRPIDTYAIDQELKNAQGTENFQNFQIFQNLKMNAMNWEKPVESNSDASSLLCQVPIESNLHKNSGSFEFELSEVCSKLQSTDILEMVKKTINDQIPPKTCLSSEELSDRLSLEYEGGLQIELKIVDKPRGDSKGLKMRRISGDHLVYNQVCQQLISCMTVS</sequence>
<evidence type="ECO:0000256" key="3">
    <source>
        <dbReference type="ARBA" id="ARBA00012513"/>
    </source>
</evidence>
<dbReference type="InterPro" id="IPR057380">
    <property type="entry name" value="UBA_SIK1/2/3"/>
</dbReference>
<dbReference type="SMART" id="SM00220">
    <property type="entry name" value="S_TKc"/>
    <property type="match status" value="1"/>
</dbReference>
<evidence type="ECO:0000259" key="16">
    <source>
        <dbReference type="PROSITE" id="PS50011"/>
    </source>
</evidence>
<dbReference type="Pfam" id="PF23312">
    <property type="entry name" value="UBA_SIK3"/>
    <property type="match status" value="1"/>
</dbReference>
<feature type="region of interest" description="Disordered" evidence="15">
    <location>
        <begin position="344"/>
        <end position="375"/>
    </location>
</feature>
<proteinExistence type="inferred from homology"/>
<evidence type="ECO:0000259" key="17">
    <source>
        <dbReference type="PROSITE" id="PS50032"/>
    </source>
</evidence>
<keyword evidence="4" id="KW-0723">Serine/threonine-protein kinase</keyword>
<comment type="similarity">
    <text evidence="2">Belongs to the protein kinase superfamily. CAMK Ser/Thr protein kinase family. SNF1 subfamily.</text>
</comment>
<evidence type="ECO:0000256" key="6">
    <source>
        <dbReference type="ARBA" id="ARBA00022679"/>
    </source>
</evidence>
<feature type="compositionally biased region" description="Low complexity" evidence="15">
    <location>
        <begin position="597"/>
        <end position="617"/>
    </location>
</feature>
<dbReference type="OrthoDB" id="193931at2759"/>
<dbReference type="InterPro" id="IPR028375">
    <property type="entry name" value="KA1/Ssp2_C"/>
</dbReference>
<feature type="domain" description="KA1" evidence="17">
    <location>
        <begin position="1262"/>
        <end position="1311"/>
    </location>
</feature>
<dbReference type="Gene3D" id="3.30.310.80">
    <property type="entry name" value="Kinase associated domain 1, KA1"/>
    <property type="match status" value="1"/>
</dbReference>
<dbReference type="GO" id="GO:0005737">
    <property type="term" value="C:cytoplasm"/>
    <property type="evidence" value="ECO:0007669"/>
    <property type="project" value="TreeGrafter"/>
</dbReference>
<accession>A0A9P0GIE9</accession>
<dbReference type="EMBL" id="OV651818">
    <property type="protein sequence ID" value="CAH1111937.1"/>
    <property type="molecule type" value="Genomic_DNA"/>
</dbReference>
<keyword evidence="10 14" id="KW-0067">ATP-binding</keyword>
<comment type="catalytic activity">
    <reaction evidence="12">
        <text>L-threonyl-[protein] + ATP = O-phospho-L-threonyl-[protein] + ADP + H(+)</text>
        <dbReference type="Rhea" id="RHEA:46608"/>
        <dbReference type="Rhea" id="RHEA-COMP:11060"/>
        <dbReference type="Rhea" id="RHEA-COMP:11605"/>
        <dbReference type="ChEBI" id="CHEBI:15378"/>
        <dbReference type="ChEBI" id="CHEBI:30013"/>
        <dbReference type="ChEBI" id="CHEBI:30616"/>
        <dbReference type="ChEBI" id="CHEBI:61977"/>
        <dbReference type="ChEBI" id="CHEBI:456216"/>
        <dbReference type="EC" id="2.7.11.1"/>
    </reaction>
</comment>
<evidence type="ECO:0000256" key="4">
    <source>
        <dbReference type="ARBA" id="ARBA00022527"/>
    </source>
</evidence>
<dbReference type="PROSITE" id="PS50032">
    <property type="entry name" value="KA1"/>
    <property type="match status" value="1"/>
</dbReference>
<evidence type="ECO:0000256" key="11">
    <source>
        <dbReference type="ARBA" id="ARBA00022842"/>
    </source>
</evidence>
<dbReference type="Gene3D" id="1.10.510.10">
    <property type="entry name" value="Transferase(Phosphotransferase) domain 1"/>
    <property type="match status" value="1"/>
</dbReference>
<evidence type="ECO:0000256" key="7">
    <source>
        <dbReference type="ARBA" id="ARBA00022723"/>
    </source>
</evidence>
<evidence type="ECO:0000313" key="18">
    <source>
        <dbReference type="EMBL" id="CAH1111937.1"/>
    </source>
</evidence>
<dbReference type="GO" id="GO:0050321">
    <property type="term" value="F:tau-protein kinase activity"/>
    <property type="evidence" value="ECO:0007669"/>
    <property type="project" value="TreeGrafter"/>
</dbReference>
<evidence type="ECO:0000256" key="10">
    <source>
        <dbReference type="ARBA" id="ARBA00022840"/>
    </source>
</evidence>
<dbReference type="SUPFAM" id="SSF103243">
    <property type="entry name" value="KA1-like"/>
    <property type="match status" value="1"/>
</dbReference>
<feature type="region of interest" description="Disordered" evidence="15">
    <location>
        <begin position="591"/>
        <end position="618"/>
    </location>
</feature>
<protein>
    <recommendedName>
        <fullName evidence="3">non-specific serine/threonine protein kinase</fullName>
        <ecNumber evidence="3">2.7.11.1</ecNumber>
    </recommendedName>
</protein>
<evidence type="ECO:0000256" key="9">
    <source>
        <dbReference type="ARBA" id="ARBA00022777"/>
    </source>
</evidence>
<keyword evidence="11" id="KW-0460">Magnesium</keyword>
<dbReference type="FunFam" id="3.30.200.20:FF:000003">
    <property type="entry name" value="Non-specific serine/threonine protein kinase"/>
    <property type="match status" value="1"/>
</dbReference>
<dbReference type="GO" id="GO:0046872">
    <property type="term" value="F:metal ion binding"/>
    <property type="evidence" value="ECO:0007669"/>
    <property type="project" value="UniProtKB-KW"/>
</dbReference>
<dbReference type="InterPro" id="IPR008271">
    <property type="entry name" value="Ser/Thr_kinase_AS"/>
</dbReference>
<dbReference type="GO" id="GO:0035556">
    <property type="term" value="P:intracellular signal transduction"/>
    <property type="evidence" value="ECO:0007669"/>
    <property type="project" value="TreeGrafter"/>
</dbReference>
<dbReference type="InterPro" id="IPR011009">
    <property type="entry name" value="Kinase-like_dom_sf"/>
</dbReference>
<feature type="region of interest" description="Disordered" evidence="15">
    <location>
        <begin position="694"/>
        <end position="774"/>
    </location>
</feature>
<feature type="compositionally biased region" description="Basic and acidic residues" evidence="15">
    <location>
        <begin position="366"/>
        <end position="375"/>
    </location>
</feature>
<dbReference type="CDD" id="cd14338">
    <property type="entry name" value="UBA_SIK"/>
    <property type="match status" value="1"/>
</dbReference>
<evidence type="ECO:0000256" key="15">
    <source>
        <dbReference type="SAM" id="MobiDB-lite"/>
    </source>
</evidence>
<feature type="binding site" evidence="14">
    <location>
        <position position="46"/>
    </location>
    <ligand>
        <name>ATP</name>
        <dbReference type="ChEBI" id="CHEBI:30616"/>
    </ligand>
</feature>
<evidence type="ECO:0000313" key="19">
    <source>
        <dbReference type="Proteomes" id="UP001153636"/>
    </source>
</evidence>
<dbReference type="Pfam" id="PF02149">
    <property type="entry name" value="KA1"/>
    <property type="match status" value="1"/>
</dbReference>
<keyword evidence="6" id="KW-0808">Transferase</keyword>
<dbReference type="GO" id="GO:0005524">
    <property type="term" value="F:ATP binding"/>
    <property type="evidence" value="ECO:0007669"/>
    <property type="project" value="UniProtKB-UniRule"/>
</dbReference>
<dbReference type="PROSITE" id="PS00107">
    <property type="entry name" value="PROTEIN_KINASE_ATP"/>
    <property type="match status" value="1"/>
</dbReference>
<dbReference type="InterPro" id="IPR000719">
    <property type="entry name" value="Prot_kinase_dom"/>
</dbReference>
<evidence type="ECO:0000256" key="8">
    <source>
        <dbReference type="ARBA" id="ARBA00022741"/>
    </source>
</evidence>
<keyword evidence="5" id="KW-0597">Phosphoprotein</keyword>
<dbReference type="Proteomes" id="UP001153636">
    <property type="component" value="Chromosome 6"/>
</dbReference>
<dbReference type="EC" id="2.7.11.1" evidence="3"/>
<feature type="region of interest" description="Disordered" evidence="15">
    <location>
        <begin position="1060"/>
        <end position="1149"/>
    </location>
</feature>
<dbReference type="FunFam" id="1.10.510.10:FF:000156">
    <property type="entry name" value="Serine/threonine-protein kinase SIK3 homolog"/>
    <property type="match status" value="1"/>
</dbReference>
<reference evidence="18" key="1">
    <citation type="submission" date="2022-01" db="EMBL/GenBank/DDBJ databases">
        <authorList>
            <person name="King R."/>
        </authorList>
    </citation>
    <scope>NUCLEOTIDE SEQUENCE</scope>
</reference>
<organism evidence="18 19">
    <name type="scientific">Psylliodes chrysocephalus</name>
    <dbReference type="NCBI Taxonomy" id="3402493"/>
    <lineage>
        <taxon>Eukaryota</taxon>
        <taxon>Metazoa</taxon>
        <taxon>Ecdysozoa</taxon>
        <taxon>Arthropoda</taxon>
        <taxon>Hexapoda</taxon>
        <taxon>Insecta</taxon>
        <taxon>Pterygota</taxon>
        <taxon>Neoptera</taxon>
        <taxon>Endopterygota</taxon>
        <taxon>Coleoptera</taxon>
        <taxon>Polyphaga</taxon>
        <taxon>Cucujiformia</taxon>
        <taxon>Chrysomeloidea</taxon>
        <taxon>Chrysomelidae</taxon>
        <taxon>Galerucinae</taxon>
        <taxon>Alticini</taxon>
        <taxon>Psylliodes</taxon>
    </lineage>
</organism>
<dbReference type="PANTHER" id="PTHR24346:SF42">
    <property type="entry name" value="SERINE_THREONINE-PROTEIN KINASE SIK3"/>
    <property type="match status" value="1"/>
</dbReference>
<evidence type="ECO:0000256" key="5">
    <source>
        <dbReference type="ARBA" id="ARBA00022553"/>
    </source>
</evidence>
<dbReference type="PROSITE" id="PS50011">
    <property type="entry name" value="PROTEIN_KINASE_DOM"/>
    <property type="match status" value="1"/>
</dbReference>